<evidence type="ECO:0000259" key="1">
    <source>
        <dbReference type="Pfam" id="PF12697"/>
    </source>
</evidence>
<dbReference type="InterPro" id="IPR029058">
    <property type="entry name" value="AB_hydrolase_fold"/>
</dbReference>
<feature type="domain" description="AB hydrolase-1" evidence="1">
    <location>
        <begin position="5"/>
        <end position="226"/>
    </location>
</feature>
<dbReference type="PANTHER" id="PTHR37017">
    <property type="entry name" value="AB HYDROLASE-1 DOMAIN-CONTAINING PROTEIN-RELATED"/>
    <property type="match status" value="1"/>
</dbReference>
<evidence type="ECO:0000313" key="3">
    <source>
        <dbReference type="Proteomes" id="UP001523216"/>
    </source>
</evidence>
<dbReference type="EMBL" id="JAMQOL010000037">
    <property type="protein sequence ID" value="MCM4080929.1"/>
    <property type="molecule type" value="Genomic_DNA"/>
</dbReference>
<dbReference type="RefSeq" id="WP_251800733.1">
    <property type="nucleotide sequence ID" value="NZ_JAMQOL010000037.1"/>
</dbReference>
<evidence type="ECO:0000313" key="2">
    <source>
        <dbReference type="EMBL" id="MCM4080929.1"/>
    </source>
</evidence>
<dbReference type="GO" id="GO:0016787">
    <property type="term" value="F:hydrolase activity"/>
    <property type="evidence" value="ECO:0007669"/>
    <property type="project" value="UniProtKB-KW"/>
</dbReference>
<keyword evidence="3" id="KW-1185">Reference proteome</keyword>
<dbReference type="Gene3D" id="3.40.50.1820">
    <property type="entry name" value="alpha/beta hydrolase"/>
    <property type="match status" value="1"/>
</dbReference>
<comment type="caution">
    <text evidence="2">The sequence shown here is derived from an EMBL/GenBank/DDBJ whole genome shotgun (WGS) entry which is preliminary data.</text>
</comment>
<dbReference type="PANTHER" id="PTHR37017:SF11">
    <property type="entry name" value="ESTERASE_LIPASE_THIOESTERASE DOMAIN-CONTAINING PROTEIN"/>
    <property type="match status" value="1"/>
</dbReference>
<dbReference type="InterPro" id="IPR052897">
    <property type="entry name" value="Sec-Metab_Biosynth_Hydrolase"/>
</dbReference>
<dbReference type="Pfam" id="PF12697">
    <property type="entry name" value="Abhydrolase_6"/>
    <property type="match status" value="1"/>
</dbReference>
<protein>
    <submittedName>
        <fullName evidence="2">Alpha/beta hydrolase</fullName>
    </submittedName>
</protein>
<accession>A0ABT0Y6H5</accession>
<dbReference type="InterPro" id="IPR000073">
    <property type="entry name" value="AB_hydrolase_1"/>
</dbReference>
<proteinExistence type="predicted"/>
<reference evidence="2 3" key="1">
    <citation type="submission" date="2022-06" db="EMBL/GenBank/DDBJ databases">
        <title>Actinoplanes abujensis sp. nov., isolated from Nigerian arid soil.</title>
        <authorList>
            <person name="Ding P."/>
        </authorList>
    </citation>
    <scope>NUCLEOTIDE SEQUENCE [LARGE SCALE GENOMIC DNA]</scope>
    <source>
        <strain evidence="3">TRM88002</strain>
    </source>
</reference>
<name>A0ABT0Y6H5_9ACTN</name>
<keyword evidence="2" id="KW-0378">Hydrolase</keyword>
<sequence length="234" mass="24512">MNPTVVLVHGAFADASSFARLVPQLLDAGFRVLAPPVPNRSLAGDAAYLRSVLRSIAGPVVLAGHSYGSAVITVAGAESNVRALVYLCGFALREGESVAELQGRFPDAELASALVHTPYPLEGSTEPGTDLSVDIEKFPDVFAHDVDPALARVMAVSQRPLAATALAERAAVAAWRVKPSWGVIATGDGIVNPDVARFGYQRGRIRTVEIDSSHAVMLAHPEQVAGVIREAASA</sequence>
<organism evidence="2 3">
    <name type="scientific">Paractinoplanes hotanensis</name>
    <dbReference type="NCBI Taxonomy" id="2906497"/>
    <lineage>
        <taxon>Bacteria</taxon>
        <taxon>Bacillati</taxon>
        <taxon>Actinomycetota</taxon>
        <taxon>Actinomycetes</taxon>
        <taxon>Micromonosporales</taxon>
        <taxon>Micromonosporaceae</taxon>
        <taxon>Paractinoplanes</taxon>
    </lineage>
</organism>
<dbReference type="Proteomes" id="UP001523216">
    <property type="component" value="Unassembled WGS sequence"/>
</dbReference>
<gene>
    <name evidence="2" type="ORF">LXN57_25465</name>
</gene>
<dbReference type="SUPFAM" id="SSF53474">
    <property type="entry name" value="alpha/beta-Hydrolases"/>
    <property type="match status" value="1"/>
</dbReference>